<dbReference type="Pfam" id="PF07592">
    <property type="entry name" value="DDE_Tnp_ISAZ013"/>
    <property type="match status" value="1"/>
</dbReference>
<protein>
    <recommendedName>
        <fullName evidence="3">Transposase</fullName>
    </recommendedName>
</protein>
<accession>A0A2W4RT57</accession>
<dbReference type="GO" id="GO:0003676">
    <property type="term" value="F:nucleic acid binding"/>
    <property type="evidence" value="ECO:0007669"/>
    <property type="project" value="InterPro"/>
</dbReference>
<evidence type="ECO:0000313" key="2">
    <source>
        <dbReference type="Proteomes" id="UP000249396"/>
    </source>
</evidence>
<reference evidence="1 2" key="1">
    <citation type="journal article" date="2018" name="Aquat. Microb. Ecol.">
        <title>Gammaproteobacterial methanotrophs dominate.</title>
        <authorList>
            <person name="Rissanen A.J."/>
            <person name="Saarenheimo J."/>
            <person name="Tiirola M."/>
            <person name="Peura S."/>
            <person name="Aalto S.L."/>
            <person name="Karvinen A."/>
            <person name="Nykanen H."/>
        </authorList>
    </citation>
    <scope>NUCLEOTIDE SEQUENCE [LARGE SCALE GENOMIC DNA]</scope>
    <source>
        <strain evidence="1">AMbin10</strain>
    </source>
</reference>
<dbReference type="EMBL" id="QJPH01000121">
    <property type="protein sequence ID" value="PZN85486.1"/>
    <property type="molecule type" value="Genomic_DNA"/>
</dbReference>
<name>A0A2W4RT57_9GAMM</name>
<dbReference type="InterPro" id="IPR036397">
    <property type="entry name" value="RNaseH_sf"/>
</dbReference>
<dbReference type="Gene3D" id="3.30.420.10">
    <property type="entry name" value="Ribonuclease H-like superfamily/Ribonuclease H"/>
    <property type="match status" value="1"/>
</dbReference>
<evidence type="ECO:0008006" key="3">
    <source>
        <dbReference type="Google" id="ProtNLM"/>
    </source>
</evidence>
<comment type="caution">
    <text evidence="1">The sequence shown here is derived from an EMBL/GenBank/DDBJ whole genome shotgun (WGS) entry which is preliminary data.</text>
</comment>
<sequence length="152" mass="17537">MADTLDGWWKSLPPEKQQSIDKIQLKSDNGPESSGIRTQFLKRIVEFSDAIGKPIQLLYFPPYHSKYNPIERCWGILELHWNGTLISDVNVMVKWAETMLWKGIHPIVEASTATYEKGISVTKKAMRAIEKRLERDSELPKWDILIKPIVAF</sequence>
<dbReference type="AlphaFoldDB" id="A0A2W4RT57"/>
<proteinExistence type="predicted"/>
<dbReference type="InterPro" id="IPR011518">
    <property type="entry name" value="Transposase_36"/>
</dbReference>
<evidence type="ECO:0000313" key="1">
    <source>
        <dbReference type="EMBL" id="PZN85486.1"/>
    </source>
</evidence>
<gene>
    <name evidence="1" type="ORF">DM484_01500</name>
</gene>
<dbReference type="Proteomes" id="UP000249396">
    <property type="component" value="Unassembled WGS sequence"/>
</dbReference>
<organism evidence="1 2">
    <name type="scientific">Candidatus Methylumidiphilus alinenensis</name>
    <dbReference type="NCBI Taxonomy" id="2202197"/>
    <lineage>
        <taxon>Bacteria</taxon>
        <taxon>Pseudomonadati</taxon>
        <taxon>Pseudomonadota</taxon>
        <taxon>Gammaproteobacteria</taxon>
        <taxon>Methylococcales</taxon>
        <taxon>Candidatus Methylumidiphilus</taxon>
    </lineage>
</organism>